<reference evidence="2 3" key="1">
    <citation type="submission" date="2017-05" db="EMBL/GenBank/DDBJ databases">
        <authorList>
            <person name="Varghese N."/>
            <person name="Submissions S."/>
        </authorList>
    </citation>
    <scope>NUCLEOTIDE SEQUENCE [LARGE SCALE GENOMIC DNA]</scope>
    <source>
        <strain evidence="2 3">DSM 21985</strain>
    </source>
</reference>
<gene>
    <name evidence="2" type="ORF">SAMN06265219_112151</name>
</gene>
<name>A0A521EM43_9BACT</name>
<evidence type="ECO:0008006" key="4">
    <source>
        <dbReference type="Google" id="ProtNLM"/>
    </source>
</evidence>
<evidence type="ECO:0000313" key="2">
    <source>
        <dbReference type="EMBL" id="SMO84989.1"/>
    </source>
</evidence>
<dbReference type="RefSeq" id="WP_142455295.1">
    <property type="nucleotide sequence ID" value="NZ_FXTP01000012.1"/>
</dbReference>
<dbReference type="EMBL" id="FXTP01000012">
    <property type="protein sequence ID" value="SMO84989.1"/>
    <property type="molecule type" value="Genomic_DNA"/>
</dbReference>
<dbReference type="Proteomes" id="UP000317557">
    <property type="component" value="Unassembled WGS sequence"/>
</dbReference>
<feature type="transmembrane region" description="Helical" evidence="1">
    <location>
        <begin position="75"/>
        <end position="94"/>
    </location>
</feature>
<feature type="transmembrane region" description="Helical" evidence="1">
    <location>
        <begin position="106"/>
        <end position="125"/>
    </location>
</feature>
<protein>
    <recommendedName>
        <fullName evidence="4">DoxX-like family protein</fullName>
    </recommendedName>
</protein>
<dbReference type="AlphaFoldDB" id="A0A521EM43"/>
<organism evidence="2 3">
    <name type="scientific">Gracilimonas mengyeensis</name>
    <dbReference type="NCBI Taxonomy" id="1302730"/>
    <lineage>
        <taxon>Bacteria</taxon>
        <taxon>Pseudomonadati</taxon>
        <taxon>Balneolota</taxon>
        <taxon>Balneolia</taxon>
        <taxon>Balneolales</taxon>
        <taxon>Balneolaceae</taxon>
        <taxon>Gracilimonas</taxon>
    </lineage>
</organism>
<dbReference type="OrthoDB" id="9858220at2"/>
<feature type="transmembrane region" description="Helical" evidence="1">
    <location>
        <begin position="12"/>
        <end position="32"/>
    </location>
</feature>
<evidence type="ECO:0000313" key="3">
    <source>
        <dbReference type="Proteomes" id="UP000317557"/>
    </source>
</evidence>
<keyword evidence="1" id="KW-0472">Membrane</keyword>
<sequence>MNIKDRRIHLFLQLFFLAVGIYQVITLFGIYIDGQEAQNLFEYQDSTIPFISITAALVAGISSLISCFALWVRSAWMYGFALFTSGILLSYHILKLSEAIYQNSYEIIPIVIVIIVVLQSFPYLLRRSYRSM</sequence>
<keyword evidence="1" id="KW-0812">Transmembrane</keyword>
<feature type="transmembrane region" description="Helical" evidence="1">
    <location>
        <begin position="47"/>
        <end position="68"/>
    </location>
</feature>
<accession>A0A521EM43</accession>
<proteinExistence type="predicted"/>
<keyword evidence="3" id="KW-1185">Reference proteome</keyword>
<evidence type="ECO:0000256" key="1">
    <source>
        <dbReference type="SAM" id="Phobius"/>
    </source>
</evidence>
<keyword evidence="1" id="KW-1133">Transmembrane helix</keyword>